<dbReference type="InterPro" id="IPR048331">
    <property type="entry name" value="PcRGLX/YetA_3rd"/>
</dbReference>
<feature type="domain" description="PcRGLX/YetA-like central beta-sandwich" evidence="2">
    <location>
        <begin position="131"/>
        <end position="488"/>
    </location>
</feature>
<reference evidence="4 5" key="1">
    <citation type="submission" date="2015-05" db="EMBL/GenBank/DDBJ databases">
        <title>Distinctive expansion of gene families associated with plant cell wall degradation and secondary metabolism in the genomes of grapevine trunk pathogens.</title>
        <authorList>
            <person name="Lawrence D.P."/>
            <person name="Travadon R."/>
            <person name="Rolshausen P.E."/>
            <person name="Baumgartner K."/>
        </authorList>
    </citation>
    <scope>NUCLEOTIDE SEQUENCE [LARGE SCALE GENOMIC DNA]</scope>
    <source>
        <strain evidence="4">UCRPC4</strain>
    </source>
</reference>
<feature type="domain" description="PcRGLX/YetA-like C-terminal alpha/alpha toroid" evidence="3">
    <location>
        <begin position="496"/>
        <end position="921"/>
    </location>
</feature>
<dbReference type="InterPro" id="IPR048329">
    <property type="entry name" value="PcRGLX_1st"/>
</dbReference>
<reference evidence="4 5" key="2">
    <citation type="submission" date="2015-05" db="EMBL/GenBank/DDBJ databases">
        <authorList>
            <person name="Morales-Cruz A."/>
            <person name="Amrine K.C."/>
            <person name="Cantu D."/>
        </authorList>
    </citation>
    <scope>NUCLEOTIDE SEQUENCE [LARGE SCALE GENOMIC DNA]</scope>
    <source>
        <strain evidence="4">UCRPC4</strain>
    </source>
</reference>
<organism evidence="4 5">
    <name type="scientific">Phaeomoniella chlamydospora</name>
    <name type="common">Phaeoacremonium chlamydosporum</name>
    <dbReference type="NCBI Taxonomy" id="158046"/>
    <lineage>
        <taxon>Eukaryota</taxon>
        <taxon>Fungi</taxon>
        <taxon>Dikarya</taxon>
        <taxon>Ascomycota</taxon>
        <taxon>Pezizomycotina</taxon>
        <taxon>Eurotiomycetes</taxon>
        <taxon>Chaetothyriomycetidae</taxon>
        <taxon>Phaeomoniellales</taxon>
        <taxon>Phaeomoniellaceae</taxon>
        <taxon>Phaeomoniella</taxon>
    </lineage>
</organism>
<dbReference type="Pfam" id="PF21346">
    <property type="entry name" value="PcRGLX_3rd"/>
    <property type="match status" value="1"/>
</dbReference>
<dbReference type="Pfam" id="PF19501">
    <property type="entry name" value="PcRGLX_1st"/>
    <property type="match status" value="1"/>
</dbReference>
<evidence type="ECO:0000259" key="2">
    <source>
        <dbReference type="Pfam" id="PF21345"/>
    </source>
</evidence>
<accession>A0A0G2ECN3</accession>
<dbReference type="OrthoDB" id="4798501at2759"/>
<dbReference type="AlphaFoldDB" id="A0A0G2ECN3"/>
<protein>
    <submittedName>
        <fullName evidence="4">Putative secreted protein</fullName>
    </submittedName>
</protein>
<evidence type="ECO:0000259" key="1">
    <source>
        <dbReference type="Pfam" id="PF19501"/>
    </source>
</evidence>
<sequence>MSTERYSLDNNKVQLQWLSQETNGDEEGYPFSHGTTFGIPWPQGKLIDDETAYQFVSNDGLSQPLQSWTTAYWPDNSIKWTAHAVSGIAVNSRQSYTVHAHLADKDQDESIRDLKSVRQQVSPSVEMAIEHLDFIEVNTRKIRVTFPRSGMHLIGKVTAPSGKIIGEEGHLVLKSKFGSPDEPSTASRHFQSRIHTVKLEQRGHVRCLVTISGHHVDMCHQGSKVHSPWLPYILRFYFYMDSHVVRILHSIVFDGDASNDFISGIGIRFKVPFHGEELVDRHVRFAGVNGGMLSEAVQGVTGLRIDPGHNIRSAQVMGRSVYTNLVLDQSTPNWLKYVLTWNDFTLTQVSPDGFGLQKRTSPGQSWVKLPGGTRADGLVYLGSATSGGLALGMKDFWERYPTQIDIRNATSHSGEITLWLYSPSAEPMDLRPYHDGLNQVTYDDQLNGLEVTYEDWEPDQGTPYGIARTNELYLFGFQSTPEQQDLSTSIRFVRTPPQLIPDRGYIRETGTFGTCWSCSKVNMSQSEEQIETNLSFLFHFYRTQVEQRRWYGFWDYGDIMHTYDDDRHTWRYDIGGYAWDNSELSPDLWLWLYFLRTGRSDVYRFAEQMTRHTGEVDVYHMGKLKGLGTRHGVQHWSDSCKQIRISNVLYRRPFYYLSGGDERTGDLLDEVLEAPGTFLMLDPYRKVRANRGSYEASSKAINISLGTEWSALASVWFMQYERRKGRWQDALNHLLTSMSGIAKLPNGFFTGRAILDLETGDIRDDLSNGGRIQISHLSAMFGLAEICADLIGNPSATTEEVILAFKQRWLDYCRLYNASAKVQQVELGVSFPKLQLGQGHSRLTAFAANQLNDHHLARRAWHEFFTKEGYPPTMPWKSIEIQPHHATLIPGTLEATWITTNFSALYGLAAIQNLAYVGEYLQRK</sequence>
<evidence type="ECO:0000313" key="4">
    <source>
        <dbReference type="EMBL" id="KKY20692.1"/>
    </source>
</evidence>
<dbReference type="Proteomes" id="UP000053317">
    <property type="component" value="Unassembled WGS sequence"/>
</dbReference>
<proteinExistence type="predicted"/>
<feature type="domain" description="PcRGLX/YetA-like N-terminal RIFT barrel" evidence="1">
    <location>
        <begin position="12"/>
        <end position="99"/>
    </location>
</feature>
<dbReference type="InterPro" id="IPR045793">
    <property type="entry name" value="PcRGLX/YetA-like"/>
</dbReference>
<dbReference type="Pfam" id="PF21345">
    <property type="entry name" value="PcRGLX_2nd"/>
    <property type="match status" value="1"/>
</dbReference>
<gene>
    <name evidence="4" type="ORF">UCRPC4_g04159</name>
</gene>
<comment type="caution">
    <text evidence="4">The sequence shown here is derived from an EMBL/GenBank/DDBJ whole genome shotgun (WGS) entry which is preliminary data.</text>
</comment>
<dbReference type="PANTHER" id="PTHR40081:SF1">
    <property type="entry name" value="TAT PATHWAY SIGNAL SEQUENCE DOMAIN PROTEIN"/>
    <property type="match status" value="1"/>
</dbReference>
<dbReference type="EMBL" id="LCWF01000095">
    <property type="protein sequence ID" value="KKY20692.1"/>
    <property type="molecule type" value="Genomic_DNA"/>
</dbReference>
<dbReference type="InterPro" id="IPR048330">
    <property type="entry name" value="PcRGLX/YetA_2nd"/>
</dbReference>
<evidence type="ECO:0000259" key="3">
    <source>
        <dbReference type="Pfam" id="PF21346"/>
    </source>
</evidence>
<name>A0A0G2ECN3_PHACM</name>
<evidence type="ECO:0000313" key="5">
    <source>
        <dbReference type="Proteomes" id="UP000053317"/>
    </source>
</evidence>
<keyword evidence="5" id="KW-1185">Reference proteome</keyword>
<dbReference type="PANTHER" id="PTHR40081">
    <property type="entry name" value="CONCANAVALIN A-LIKE LECTIN/GLUCANASE"/>
    <property type="match status" value="1"/>
</dbReference>